<organism evidence="1 2">
    <name type="scientific">Hypsizygus marmoreus</name>
    <name type="common">White beech mushroom</name>
    <name type="synonym">Agaricus marmoreus</name>
    <dbReference type="NCBI Taxonomy" id="39966"/>
    <lineage>
        <taxon>Eukaryota</taxon>
        <taxon>Fungi</taxon>
        <taxon>Dikarya</taxon>
        <taxon>Basidiomycota</taxon>
        <taxon>Agaricomycotina</taxon>
        <taxon>Agaricomycetes</taxon>
        <taxon>Agaricomycetidae</taxon>
        <taxon>Agaricales</taxon>
        <taxon>Tricholomatineae</taxon>
        <taxon>Lyophyllaceae</taxon>
        <taxon>Hypsizygus</taxon>
    </lineage>
</organism>
<evidence type="ECO:0000313" key="1">
    <source>
        <dbReference type="EMBL" id="RDB16545.1"/>
    </source>
</evidence>
<evidence type="ECO:0000313" key="2">
    <source>
        <dbReference type="Proteomes" id="UP000076154"/>
    </source>
</evidence>
<proteinExistence type="predicted"/>
<accession>A0A369J7Z5</accession>
<evidence type="ECO:0008006" key="3">
    <source>
        <dbReference type="Google" id="ProtNLM"/>
    </source>
</evidence>
<dbReference type="EMBL" id="LUEZ02000124">
    <property type="protein sequence ID" value="RDB16545.1"/>
    <property type="molecule type" value="Genomic_DNA"/>
</dbReference>
<dbReference type="OrthoDB" id="3069231at2759"/>
<comment type="caution">
    <text evidence="1">The sequence shown here is derived from an EMBL/GenBank/DDBJ whole genome shotgun (WGS) entry which is preliminary data.</text>
</comment>
<dbReference type="InParanoid" id="A0A369J7Z5"/>
<reference evidence="1" key="1">
    <citation type="submission" date="2018-04" db="EMBL/GenBank/DDBJ databases">
        <title>Whole genome sequencing of Hypsizygus marmoreus.</title>
        <authorList>
            <person name="Choi I.-G."/>
            <person name="Min B."/>
            <person name="Kim J.-G."/>
            <person name="Kim S."/>
            <person name="Oh Y.-L."/>
            <person name="Kong W.-S."/>
            <person name="Park H."/>
            <person name="Jeong J."/>
            <person name="Song E.-S."/>
        </authorList>
    </citation>
    <scope>NUCLEOTIDE SEQUENCE [LARGE SCALE GENOMIC DNA]</scope>
    <source>
        <strain evidence="1">51987-8</strain>
    </source>
</reference>
<sequence>MHMEDVSTKLPQELLDHIVDELFSDHATLKQCAISFRSLRFRSQSHLFAEIYLDEHVPCKRLHSVLTENAGIAAHVLKLTVSLFRYNAITDDEVLPLVFDMMTSLRTFTLLDYLSSWTTIPERTRLSLFQIFALPSLSTIHFTSLFDIPTTFFNVPNSLERLILDNISFDGDLDLNNSPSLFFRSLSLMSLPRRDHDTTRLAIIAPNSCLLQMSELCSKLSHDNLPTLVHVLKTSARSLTSVKLIHTYSKYASPAHNVMLSQFRLPGLENLKFISLKFMIYYSSPTNLQNNGDVIIQELISFLTANADAVRSIERFYITFTPLPYRGTPREDRRMPTILRDVECWNDLDKAINSRYVLPGLRVGLVLVVRSSEPSEQVDRRNEWRECMQVKFPLLRARGVLVLETEDALRSAW</sequence>
<protein>
    <recommendedName>
        <fullName evidence="3">F-box domain-containing protein</fullName>
    </recommendedName>
</protein>
<dbReference type="AlphaFoldDB" id="A0A369J7Z5"/>
<keyword evidence="2" id="KW-1185">Reference proteome</keyword>
<name>A0A369J7Z5_HYPMA</name>
<gene>
    <name evidence="1" type="ORF">Hypma_002916</name>
</gene>
<dbReference type="Proteomes" id="UP000076154">
    <property type="component" value="Unassembled WGS sequence"/>
</dbReference>